<dbReference type="Proteomes" id="UP000183085">
    <property type="component" value="Unassembled WGS sequence"/>
</dbReference>
<dbReference type="EMBL" id="MNYI01000081">
    <property type="protein sequence ID" value="OIP41459.1"/>
    <property type="molecule type" value="Genomic_DNA"/>
</dbReference>
<sequence>MKIDEIKSKAKGLGISPGKMKKDDLIREIQRTEGNLDCFGAAMNNECDQIDCCWRDDCLK</sequence>
<evidence type="ECO:0000313" key="1">
    <source>
        <dbReference type="EMBL" id="OIP41459.1"/>
    </source>
</evidence>
<dbReference type="AlphaFoldDB" id="A0A1J5E1F9"/>
<organism evidence="1 2">
    <name type="scientific">Candidatus Desantisbacteria bacterium CG2_30_40_21</name>
    <dbReference type="NCBI Taxonomy" id="1817895"/>
    <lineage>
        <taxon>Bacteria</taxon>
        <taxon>Candidatus Desantisiibacteriota</taxon>
    </lineage>
</organism>
<reference evidence="1 2" key="1">
    <citation type="journal article" date="2016" name="Environ. Microbiol.">
        <title>Genomic resolution of a cold subsurface aquifer community provides metabolic insights for novel microbes adapted to high CO concentrations.</title>
        <authorList>
            <person name="Probst A.J."/>
            <person name="Castelle C.J."/>
            <person name="Singh A."/>
            <person name="Brown C.T."/>
            <person name="Anantharaman K."/>
            <person name="Sharon I."/>
            <person name="Hug L.A."/>
            <person name="Burstein D."/>
            <person name="Emerson J.B."/>
            <person name="Thomas B.C."/>
            <person name="Banfield J.F."/>
        </authorList>
    </citation>
    <scope>NUCLEOTIDE SEQUENCE [LARGE SCALE GENOMIC DNA]</scope>
    <source>
        <strain evidence="1">CG2_30_40_21</strain>
    </source>
</reference>
<name>A0A1J5E1F9_9BACT</name>
<dbReference type="STRING" id="1817895.AUJ95_03300"/>
<protein>
    <submittedName>
        <fullName evidence="1">SAP domain-containing protein</fullName>
    </submittedName>
</protein>
<evidence type="ECO:0000313" key="2">
    <source>
        <dbReference type="Proteomes" id="UP000183085"/>
    </source>
</evidence>
<proteinExistence type="predicted"/>
<accession>A0A1J5E1F9</accession>
<comment type="caution">
    <text evidence="1">The sequence shown here is derived from an EMBL/GenBank/DDBJ whole genome shotgun (WGS) entry which is preliminary data.</text>
</comment>
<gene>
    <name evidence="1" type="ORF">AUJ95_03300</name>
</gene>